<feature type="chain" id="PRO_5041909308" evidence="2">
    <location>
        <begin position="24"/>
        <end position="303"/>
    </location>
</feature>
<comment type="caution">
    <text evidence="3">The sequence shown here is derived from an EMBL/GenBank/DDBJ whole genome shotgun (WGS) entry which is preliminary data.</text>
</comment>
<evidence type="ECO:0000256" key="1">
    <source>
        <dbReference type="SAM" id="Phobius"/>
    </source>
</evidence>
<gene>
    <name evidence="3" type="ORF">ECRASSUSDP1_LOCUS17848</name>
</gene>
<keyword evidence="1" id="KW-0812">Transmembrane</keyword>
<protein>
    <submittedName>
        <fullName evidence="3">Uncharacterized protein</fullName>
    </submittedName>
</protein>
<keyword evidence="4" id="KW-1185">Reference proteome</keyword>
<dbReference type="Proteomes" id="UP001295684">
    <property type="component" value="Unassembled WGS sequence"/>
</dbReference>
<feature type="transmembrane region" description="Helical" evidence="1">
    <location>
        <begin position="207"/>
        <end position="229"/>
    </location>
</feature>
<keyword evidence="1" id="KW-1133">Transmembrane helix</keyword>
<sequence length="303" mass="35240">MSINKKRLLVLLVVLYIGRGEMGHVTAFRFQPGSFLFFTDILTEPLWIALSKLKSVLFPSACPEWFISLSGKLFDSQVIHWYDFYEFAMEGLFYTKNVAEIPPAIWLTGIFDLVRFHIRQLFSEFDYGFWELEALYCVKKITVHITIWEEKGKEYFEMKRRCIGSRVGKYFLPLYQGIDTSDCSEVDPIILRFSESPIDPVLSYSLLIWKILFLLCVIGAIVIMMKLFLAEWKIYENLRSTQPEGSIEIMNKSSWKSESLSRERVSFSEFFNDQDQDSVNVGLAKSSNLPNSQFNSVNYDNSL</sequence>
<dbReference type="AlphaFoldDB" id="A0AAD2D1M8"/>
<organism evidence="3 4">
    <name type="scientific">Euplotes crassus</name>
    <dbReference type="NCBI Taxonomy" id="5936"/>
    <lineage>
        <taxon>Eukaryota</taxon>
        <taxon>Sar</taxon>
        <taxon>Alveolata</taxon>
        <taxon>Ciliophora</taxon>
        <taxon>Intramacronucleata</taxon>
        <taxon>Spirotrichea</taxon>
        <taxon>Hypotrichia</taxon>
        <taxon>Euplotida</taxon>
        <taxon>Euplotidae</taxon>
        <taxon>Moneuplotes</taxon>
    </lineage>
</organism>
<keyword evidence="1" id="KW-0472">Membrane</keyword>
<feature type="signal peptide" evidence="2">
    <location>
        <begin position="1"/>
        <end position="23"/>
    </location>
</feature>
<name>A0AAD2D1M8_EUPCR</name>
<accession>A0AAD2D1M8</accession>
<keyword evidence="2" id="KW-0732">Signal</keyword>
<evidence type="ECO:0000256" key="2">
    <source>
        <dbReference type="SAM" id="SignalP"/>
    </source>
</evidence>
<evidence type="ECO:0000313" key="3">
    <source>
        <dbReference type="EMBL" id="CAI2376478.1"/>
    </source>
</evidence>
<proteinExistence type="predicted"/>
<evidence type="ECO:0000313" key="4">
    <source>
        <dbReference type="Proteomes" id="UP001295684"/>
    </source>
</evidence>
<dbReference type="EMBL" id="CAMPGE010018039">
    <property type="protein sequence ID" value="CAI2376478.1"/>
    <property type="molecule type" value="Genomic_DNA"/>
</dbReference>
<reference evidence="3" key="1">
    <citation type="submission" date="2023-07" db="EMBL/GenBank/DDBJ databases">
        <authorList>
            <consortium name="AG Swart"/>
            <person name="Singh M."/>
            <person name="Singh A."/>
            <person name="Seah K."/>
            <person name="Emmerich C."/>
        </authorList>
    </citation>
    <scope>NUCLEOTIDE SEQUENCE</scope>
    <source>
        <strain evidence="3">DP1</strain>
    </source>
</reference>